<name>A0A401TZN1_CHIPU</name>
<reference evidence="2 3" key="1">
    <citation type="journal article" date="2018" name="Nat. Ecol. Evol.">
        <title>Shark genomes provide insights into elasmobranch evolution and the origin of vertebrates.</title>
        <authorList>
            <person name="Hara Y"/>
            <person name="Yamaguchi K"/>
            <person name="Onimaru K"/>
            <person name="Kadota M"/>
            <person name="Koyanagi M"/>
            <person name="Keeley SD"/>
            <person name="Tatsumi K"/>
            <person name="Tanaka K"/>
            <person name="Motone F"/>
            <person name="Kageyama Y"/>
            <person name="Nozu R"/>
            <person name="Adachi N"/>
            <person name="Nishimura O"/>
            <person name="Nakagawa R"/>
            <person name="Tanegashima C"/>
            <person name="Kiyatake I"/>
            <person name="Matsumoto R"/>
            <person name="Murakumo K"/>
            <person name="Nishida K"/>
            <person name="Terakita A"/>
            <person name="Kuratani S"/>
            <person name="Sato K"/>
            <person name="Hyodo S Kuraku.S."/>
        </authorList>
    </citation>
    <scope>NUCLEOTIDE SEQUENCE [LARGE SCALE GENOMIC DNA]</scope>
</reference>
<dbReference type="AlphaFoldDB" id="A0A401TZN1"/>
<comment type="caution">
    <text evidence="2">The sequence shown here is derived from an EMBL/GenBank/DDBJ whole genome shotgun (WGS) entry which is preliminary data.</text>
</comment>
<evidence type="ECO:0000256" key="1">
    <source>
        <dbReference type="SAM" id="MobiDB-lite"/>
    </source>
</evidence>
<dbReference type="EMBL" id="BEZZ01237946">
    <property type="protein sequence ID" value="GCC48102.1"/>
    <property type="molecule type" value="Genomic_DNA"/>
</dbReference>
<protein>
    <submittedName>
        <fullName evidence="2">Uncharacterized protein</fullName>
    </submittedName>
</protein>
<sequence>MSGGPSRAPNADPGAGPVAGRLDAHAPAVRELGHAAWVLDSRWMRSANASALREERDLLGLGHAADRRERIVGGGVRLFQEAAGDDGRAERDLCRRSRRSRNGGRERRRHRRRGSDRRDSDQCRLD</sequence>
<feature type="region of interest" description="Disordered" evidence="1">
    <location>
        <begin position="83"/>
        <end position="126"/>
    </location>
</feature>
<proteinExistence type="predicted"/>
<feature type="region of interest" description="Disordered" evidence="1">
    <location>
        <begin position="1"/>
        <end position="22"/>
    </location>
</feature>
<gene>
    <name evidence="2" type="ORF">chiPu_0032488</name>
</gene>
<feature type="compositionally biased region" description="Basic and acidic residues" evidence="1">
    <location>
        <begin position="116"/>
        <end position="126"/>
    </location>
</feature>
<feature type="compositionally biased region" description="Basic residues" evidence="1">
    <location>
        <begin position="96"/>
        <end position="115"/>
    </location>
</feature>
<accession>A0A401TZN1</accession>
<keyword evidence="3" id="KW-1185">Reference proteome</keyword>
<evidence type="ECO:0000313" key="3">
    <source>
        <dbReference type="Proteomes" id="UP000287033"/>
    </source>
</evidence>
<evidence type="ECO:0000313" key="2">
    <source>
        <dbReference type="EMBL" id="GCC48102.1"/>
    </source>
</evidence>
<organism evidence="2 3">
    <name type="scientific">Chiloscyllium punctatum</name>
    <name type="common">Brownbanded bambooshark</name>
    <name type="synonym">Hemiscyllium punctatum</name>
    <dbReference type="NCBI Taxonomy" id="137246"/>
    <lineage>
        <taxon>Eukaryota</taxon>
        <taxon>Metazoa</taxon>
        <taxon>Chordata</taxon>
        <taxon>Craniata</taxon>
        <taxon>Vertebrata</taxon>
        <taxon>Chondrichthyes</taxon>
        <taxon>Elasmobranchii</taxon>
        <taxon>Galeomorphii</taxon>
        <taxon>Galeoidea</taxon>
        <taxon>Orectolobiformes</taxon>
        <taxon>Hemiscylliidae</taxon>
        <taxon>Chiloscyllium</taxon>
    </lineage>
</organism>
<feature type="non-terminal residue" evidence="2">
    <location>
        <position position="126"/>
    </location>
</feature>
<feature type="compositionally biased region" description="Basic and acidic residues" evidence="1">
    <location>
        <begin position="85"/>
        <end position="95"/>
    </location>
</feature>
<dbReference type="Proteomes" id="UP000287033">
    <property type="component" value="Unassembled WGS sequence"/>
</dbReference>